<sequence length="46" mass="5192">HYHLNKIKARNQSTETCWIFFGILTANASIISKRMQQAAQIKSTAA</sequence>
<name>A0A1H4D4T5_9BACT</name>
<reference evidence="1 2" key="1">
    <citation type="submission" date="2016-10" db="EMBL/GenBank/DDBJ databases">
        <authorList>
            <person name="de Groot N.N."/>
        </authorList>
    </citation>
    <scope>NUCLEOTIDE SEQUENCE [LARGE SCALE GENOMIC DNA]</scope>
    <source>
        <strain evidence="1 2">Vu-144</strain>
    </source>
</reference>
<evidence type="ECO:0000313" key="1">
    <source>
        <dbReference type="EMBL" id="SEA67724.1"/>
    </source>
</evidence>
<feature type="non-terminal residue" evidence="1">
    <location>
        <position position="1"/>
    </location>
</feature>
<dbReference type="EMBL" id="FNQY01000045">
    <property type="protein sequence ID" value="SEA67724.1"/>
    <property type="molecule type" value="Genomic_DNA"/>
</dbReference>
<organism evidence="1 2">
    <name type="scientific">Arachidicoccus rhizosphaerae</name>
    <dbReference type="NCBI Taxonomy" id="551991"/>
    <lineage>
        <taxon>Bacteria</taxon>
        <taxon>Pseudomonadati</taxon>
        <taxon>Bacteroidota</taxon>
        <taxon>Chitinophagia</taxon>
        <taxon>Chitinophagales</taxon>
        <taxon>Chitinophagaceae</taxon>
        <taxon>Arachidicoccus</taxon>
    </lineage>
</organism>
<dbReference type="Proteomes" id="UP000199041">
    <property type="component" value="Unassembled WGS sequence"/>
</dbReference>
<protein>
    <submittedName>
        <fullName evidence="1">Uncharacterized protein</fullName>
    </submittedName>
</protein>
<evidence type="ECO:0000313" key="2">
    <source>
        <dbReference type="Proteomes" id="UP000199041"/>
    </source>
</evidence>
<accession>A0A1H4D4T5</accession>
<gene>
    <name evidence="1" type="ORF">SAMN05192529_1451</name>
</gene>
<proteinExistence type="predicted"/>
<dbReference type="AlphaFoldDB" id="A0A1H4D4T5"/>
<keyword evidence="2" id="KW-1185">Reference proteome</keyword>